<dbReference type="PANTHER" id="PTHR43569">
    <property type="entry name" value="AMIDOHYDROLASE"/>
    <property type="match status" value="1"/>
</dbReference>
<feature type="domain" description="Amidohydrolase-related" evidence="2">
    <location>
        <begin position="12"/>
        <end position="283"/>
    </location>
</feature>
<dbReference type="OrthoDB" id="5450317at2"/>
<comment type="caution">
    <text evidence="3">The sequence shown here is derived from an EMBL/GenBank/DDBJ whole genome shotgun (WGS) entry which is preliminary data.</text>
</comment>
<comment type="similarity">
    <text evidence="1">Belongs to the metallo-dependent hydrolases superfamily.</text>
</comment>
<dbReference type="Pfam" id="PF04909">
    <property type="entry name" value="Amidohydro_2"/>
    <property type="match status" value="1"/>
</dbReference>
<proteinExistence type="inferred from homology"/>
<dbReference type="Gene3D" id="3.20.20.140">
    <property type="entry name" value="Metal-dependent hydrolases"/>
    <property type="match status" value="1"/>
</dbReference>
<gene>
    <name evidence="3" type="ORF">DTO57_08230</name>
</gene>
<dbReference type="SUPFAM" id="SSF51556">
    <property type="entry name" value="Metallo-dependent hydrolases"/>
    <property type="match status" value="1"/>
</dbReference>
<reference evidence="3 4" key="1">
    <citation type="submission" date="2018-07" db="EMBL/GenBank/DDBJ databases">
        <title>Microbacterium endoborsara sp. nov., a novel actinobacterium isolated from Borszczowia aralocaspica.</title>
        <authorList>
            <person name="An D."/>
        </authorList>
    </citation>
    <scope>NUCLEOTIDE SEQUENCE [LARGE SCALE GENOMIC DNA]</scope>
    <source>
        <strain evidence="3 4">C1.15228</strain>
    </source>
</reference>
<dbReference type="AlphaFoldDB" id="A0A367Y3I7"/>
<sequence>MAEGGQGMTILDSHVHVWDPEQIPHPWLDAVPSLNRAFLPGNIDTAGGRIGEWIFVETDAIPAFARAEADWVASLDWPGLVGIVAHAEMARGDLEAQLDELQGARLLVGVRPSLQNGPTDIIASAEFAADLREIGSRGLAFDACVRWHQLDALAEAASRAEETRVVVEHLGKPPVLEGLDSAQGSAWRRGIERLAGLPNVFVKCSGVPAEAGDAFGEVAGVFDRVVLDAFGAERAMFGSDWPVSGEVGFGVPVARAVDALRAASSEAEWRGLAGDTARAFYGLNTSDL</sequence>
<name>A0A367Y3I7_9MICO</name>
<organism evidence="3 4">
    <name type="scientific">Microbacterium sorbitolivorans</name>
    <dbReference type="NCBI Taxonomy" id="1867410"/>
    <lineage>
        <taxon>Bacteria</taxon>
        <taxon>Bacillati</taxon>
        <taxon>Actinomycetota</taxon>
        <taxon>Actinomycetes</taxon>
        <taxon>Micrococcales</taxon>
        <taxon>Microbacteriaceae</taxon>
        <taxon>Microbacterium</taxon>
    </lineage>
</organism>
<accession>A0A367Y3I7</accession>
<dbReference type="InterPro" id="IPR052350">
    <property type="entry name" value="Metallo-dep_Lactonases"/>
</dbReference>
<dbReference type="GO" id="GO:0016787">
    <property type="term" value="F:hydrolase activity"/>
    <property type="evidence" value="ECO:0007669"/>
    <property type="project" value="InterPro"/>
</dbReference>
<evidence type="ECO:0000313" key="3">
    <source>
        <dbReference type="EMBL" id="RCK60110.1"/>
    </source>
</evidence>
<evidence type="ECO:0000256" key="1">
    <source>
        <dbReference type="ARBA" id="ARBA00038310"/>
    </source>
</evidence>
<evidence type="ECO:0000259" key="2">
    <source>
        <dbReference type="Pfam" id="PF04909"/>
    </source>
</evidence>
<evidence type="ECO:0000313" key="4">
    <source>
        <dbReference type="Proteomes" id="UP000253508"/>
    </source>
</evidence>
<dbReference type="PANTHER" id="PTHR43569:SF2">
    <property type="entry name" value="AMIDOHYDROLASE-RELATED DOMAIN-CONTAINING PROTEIN"/>
    <property type="match status" value="1"/>
</dbReference>
<dbReference type="Proteomes" id="UP000253508">
    <property type="component" value="Unassembled WGS sequence"/>
</dbReference>
<keyword evidence="4" id="KW-1185">Reference proteome</keyword>
<dbReference type="EMBL" id="QORO01000002">
    <property type="protein sequence ID" value="RCK60110.1"/>
    <property type="molecule type" value="Genomic_DNA"/>
</dbReference>
<dbReference type="InterPro" id="IPR032466">
    <property type="entry name" value="Metal_Hydrolase"/>
</dbReference>
<protein>
    <recommendedName>
        <fullName evidence="2">Amidohydrolase-related domain-containing protein</fullName>
    </recommendedName>
</protein>
<dbReference type="InterPro" id="IPR006680">
    <property type="entry name" value="Amidohydro-rel"/>
</dbReference>